<reference evidence="2" key="1">
    <citation type="submission" date="2016-11" db="EMBL/GenBank/DDBJ databases">
        <title>The genome of Nicotiana attenuata.</title>
        <authorList>
            <person name="Xu S."/>
            <person name="Brockmoeller T."/>
            <person name="Gaquerel E."/>
            <person name="Navarro A."/>
            <person name="Kuhl H."/>
            <person name="Gase K."/>
            <person name="Ling Z."/>
            <person name="Zhou W."/>
            <person name="Kreitzer C."/>
            <person name="Stanke M."/>
            <person name="Tang H."/>
            <person name="Lyons E."/>
            <person name="Pandey P."/>
            <person name="Pandey S.P."/>
            <person name="Timmermann B."/>
            <person name="Baldwin I.T."/>
        </authorList>
    </citation>
    <scope>NUCLEOTIDE SEQUENCE [LARGE SCALE GENOMIC DNA]</scope>
    <source>
        <strain evidence="2">UT</strain>
    </source>
</reference>
<dbReference type="Gramene" id="OIT31083">
    <property type="protein sequence ID" value="OIT31083"/>
    <property type="gene ID" value="A4A49_52561"/>
</dbReference>
<protein>
    <submittedName>
        <fullName evidence="2">Uncharacterized protein</fullName>
    </submittedName>
</protein>
<accession>A0A314KP44</accession>
<name>A0A314KP44_NICAT</name>
<evidence type="ECO:0000256" key="1">
    <source>
        <dbReference type="SAM" id="Coils"/>
    </source>
</evidence>
<organism evidence="2 3">
    <name type="scientific">Nicotiana attenuata</name>
    <name type="common">Coyote tobacco</name>
    <dbReference type="NCBI Taxonomy" id="49451"/>
    <lineage>
        <taxon>Eukaryota</taxon>
        <taxon>Viridiplantae</taxon>
        <taxon>Streptophyta</taxon>
        <taxon>Embryophyta</taxon>
        <taxon>Tracheophyta</taxon>
        <taxon>Spermatophyta</taxon>
        <taxon>Magnoliopsida</taxon>
        <taxon>eudicotyledons</taxon>
        <taxon>Gunneridae</taxon>
        <taxon>Pentapetalae</taxon>
        <taxon>asterids</taxon>
        <taxon>lamiids</taxon>
        <taxon>Solanales</taxon>
        <taxon>Solanaceae</taxon>
        <taxon>Nicotianoideae</taxon>
        <taxon>Nicotianeae</taxon>
        <taxon>Nicotiana</taxon>
    </lineage>
</organism>
<dbReference type="AlphaFoldDB" id="A0A314KP44"/>
<proteinExistence type="predicted"/>
<feature type="coiled-coil region" evidence="1">
    <location>
        <begin position="38"/>
        <end position="82"/>
    </location>
</feature>
<dbReference type="SMR" id="A0A314KP44"/>
<gene>
    <name evidence="2" type="ORF">A4A49_52561</name>
</gene>
<dbReference type="EMBL" id="MJEQ01001359">
    <property type="protein sequence ID" value="OIT31083.1"/>
    <property type="molecule type" value="Genomic_DNA"/>
</dbReference>
<keyword evidence="1" id="KW-0175">Coiled coil</keyword>
<dbReference type="Proteomes" id="UP000187609">
    <property type="component" value="Unassembled WGS sequence"/>
</dbReference>
<sequence length="113" mass="13063">MTRHDQLFVIRLWTLKSEPFLKFKEHLDLILTEKGEKVEELSVTSKSLKEAKEKVKQLRALQDASKNEVEEIESRVSSAKKKNRRSSDVSLVTADDLADMETKKQHLRLALKS</sequence>
<evidence type="ECO:0000313" key="2">
    <source>
        <dbReference type="EMBL" id="OIT31083.1"/>
    </source>
</evidence>
<comment type="caution">
    <text evidence="2">The sequence shown here is derived from an EMBL/GenBank/DDBJ whole genome shotgun (WGS) entry which is preliminary data.</text>
</comment>
<evidence type="ECO:0000313" key="3">
    <source>
        <dbReference type="Proteomes" id="UP000187609"/>
    </source>
</evidence>
<keyword evidence="3" id="KW-1185">Reference proteome</keyword>